<keyword evidence="5 7" id="KW-0975">Bacterial flagellum</keyword>
<evidence type="ECO:0000256" key="1">
    <source>
        <dbReference type="ARBA" id="ARBA00022475"/>
    </source>
</evidence>
<organism evidence="9 10">
    <name type="scientific">Ferrimonas pelagia</name>
    <dbReference type="NCBI Taxonomy" id="1177826"/>
    <lineage>
        <taxon>Bacteria</taxon>
        <taxon>Pseudomonadati</taxon>
        <taxon>Pseudomonadota</taxon>
        <taxon>Gammaproteobacteria</taxon>
        <taxon>Alteromonadales</taxon>
        <taxon>Ferrimonadaceae</taxon>
        <taxon>Ferrimonas</taxon>
    </lineage>
</organism>
<evidence type="ECO:0000256" key="5">
    <source>
        <dbReference type="ARBA" id="ARBA00023143"/>
    </source>
</evidence>
<dbReference type="PANTHER" id="PTHR38766:SF1">
    <property type="entry name" value="FLAGELLAR PROTEIN FLIO"/>
    <property type="match status" value="1"/>
</dbReference>
<feature type="signal peptide" evidence="8">
    <location>
        <begin position="1"/>
        <end position="19"/>
    </location>
</feature>
<proteinExistence type="inferred from homology"/>
<dbReference type="InterPro" id="IPR022781">
    <property type="entry name" value="Flagellar_biosynth_FliO"/>
</dbReference>
<keyword evidence="9" id="KW-0969">Cilium</keyword>
<keyword evidence="1 7" id="KW-1003">Cell membrane</keyword>
<keyword evidence="10" id="KW-1185">Reference proteome</keyword>
<dbReference type="Proteomes" id="UP001499988">
    <property type="component" value="Unassembled WGS sequence"/>
</dbReference>
<feature type="chain" id="PRO_5046179124" description="Flagellar protein" evidence="8">
    <location>
        <begin position="20"/>
        <end position="129"/>
    </location>
</feature>
<feature type="transmembrane region" description="Helical" evidence="7">
    <location>
        <begin position="30"/>
        <end position="51"/>
    </location>
</feature>
<sequence>MTYRWIGPAALLSAALPLAAEPAAGSSDQIATIAASLVGIVAFILLLGFLARRINLPSSLGAGQLKAVAMMPVGNRERIAVVQVGEQQYLVGITGSQISLLDKLEQPLAEPQANQFGQLLAKFNQKQER</sequence>
<dbReference type="InterPro" id="IPR052205">
    <property type="entry name" value="FliO/MopB"/>
</dbReference>
<keyword evidence="2 7" id="KW-0812">Transmembrane</keyword>
<reference evidence="10" key="1">
    <citation type="journal article" date="2019" name="Int. J. Syst. Evol. Microbiol.">
        <title>The Global Catalogue of Microorganisms (GCM) 10K type strain sequencing project: providing services to taxonomists for standard genome sequencing and annotation.</title>
        <authorList>
            <consortium name="The Broad Institute Genomics Platform"/>
            <consortium name="The Broad Institute Genome Sequencing Center for Infectious Disease"/>
            <person name="Wu L."/>
            <person name="Ma J."/>
        </authorList>
    </citation>
    <scope>NUCLEOTIDE SEQUENCE [LARGE SCALE GENOMIC DNA]</scope>
    <source>
        <strain evidence="10">JCM 18401</strain>
    </source>
</reference>
<evidence type="ECO:0000313" key="9">
    <source>
        <dbReference type="EMBL" id="GAA4874505.1"/>
    </source>
</evidence>
<dbReference type="RefSeq" id="WP_345332922.1">
    <property type="nucleotide sequence ID" value="NZ_BAABJZ010000006.1"/>
</dbReference>
<name>A0ABP9EBB8_9GAMM</name>
<evidence type="ECO:0000256" key="4">
    <source>
        <dbReference type="ARBA" id="ARBA00023136"/>
    </source>
</evidence>
<dbReference type="Pfam" id="PF04347">
    <property type="entry name" value="FliO"/>
    <property type="match status" value="1"/>
</dbReference>
<dbReference type="NCBIfam" id="TIGR03500">
    <property type="entry name" value="FliO_TIGR"/>
    <property type="match status" value="1"/>
</dbReference>
<keyword evidence="8" id="KW-0732">Signal</keyword>
<comment type="caution">
    <text evidence="9">The sequence shown here is derived from an EMBL/GenBank/DDBJ whole genome shotgun (WGS) entry which is preliminary data.</text>
</comment>
<protein>
    <recommendedName>
        <fullName evidence="7">Flagellar protein</fullName>
    </recommendedName>
</protein>
<evidence type="ECO:0000256" key="6">
    <source>
        <dbReference type="ARBA" id="ARBA00037937"/>
    </source>
</evidence>
<evidence type="ECO:0000256" key="2">
    <source>
        <dbReference type="ARBA" id="ARBA00022692"/>
    </source>
</evidence>
<evidence type="ECO:0000256" key="3">
    <source>
        <dbReference type="ARBA" id="ARBA00022989"/>
    </source>
</evidence>
<accession>A0ABP9EBB8</accession>
<evidence type="ECO:0000313" key="10">
    <source>
        <dbReference type="Proteomes" id="UP001499988"/>
    </source>
</evidence>
<keyword evidence="3 7" id="KW-1133">Transmembrane helix</keyword>
<dbReference type="PANTHER" id="PTHR38766">
    <property type="entry name" value="FLAGELLAR PROTEIN FLIO"/>
    <property type="match status" value="1"/>
</dbReference>
<keyword evidence="4 7" id="KW-0472">Membrane</keyword>
<keyword evidence="9" id="KW-0966">Cell projection</keyword>
<evidence type="ECO:0000256" key="7">
    <source>
        <dbReference type="RuleBase" id="RU362064"/>
    </source>
</evidence>
<dbReference type="EMBL" id="BAABJZ010000006">
    <property type="protein sequence ID" value="GAA4874505.1"/>
    <property type="molecule type" value="Genomic_DNA"/>
</dbReference>
<gene>
    <name evidence="9" type="primary">fliO</name>
    <name evidence="9" type="ORF">GCM10023333_04330</name>
</gene>
<comment type="subcellular location">
    <subcellularLocation>
        <location evidence="7">Cell membrane</location>
    </subcellularLocation>
    <subcellularLocation>
        <location evidence="7">Bacterial flagellum basal body</location>
    </subcellularLocation>
</comment>
<keyword evidence="9" id="KW-0282">Flagellum</keyword>
<evidence type="ECO:0000256" key="8">
    <source>
        <dbReference type="SAM" id="SignalP"/>
    </source>
</evidence>
<comment type="similarity">
    <text evidence="6 7">Belongs to the FliO/MopB family.</text>
</comment>